<dbReference type="SMART" id="SM00490">
    <property type="entry name" value="HELICc"/>
    <property type="match status" value="1"/>
</dbReference>
<dbReference type="InterPro" id="IPR011545">
    <property type="entry name" value="DEAD/DEAH_box_helicase_dom"/>
</dbReference>
<feature type="compositionally biased region" description="Basic and acidic residues" evidence="8">
    <location>
        <begin position="265"/>
        <end position="286"/>
    </location>
</feature>
<dbReference type="FunFam" id="3.40.50.300:FF:001047">
    <property type="entry name" value="DExH-box ATP-dependent RNA helicase DExH11"/>
    <property type="match status" value="1"/>
</dbReference>
<evidence type="ECO:0000256" key="7">
    <source>
        <dbReference type="ARBA" id="ARBA00022884"/>
    </source>
</evidence>
<proteinExistence type="predicted"/>
<keyword evidence="4" id="KW-0378">Hydrolase</keyword>
<dbReference type="STRING" id="29655.A0A0K9NNH0"/>
<dbReference type="GO" id="GO:0003724">
    <property type="term" value="F:RNA helicase activity"/>
    <property type="evidence" value="ECO:0000318"/>
    <property type="project" value="GO_Central"/>
</dbReference>
<keyword evidence="3" id="KW-0547">Nucleotide-binding</keyword>
<dbReference type="PIRSF" id="PIRSF005198">
    <property type="entry name" value="Antiviral_helicase_SKI2"/>
    <property type="match status" value="1"/>
</dbReference>
<dbReference type="FunFam" id="3.40.50.300:FF:000354">
    <property type="entry name" value="ATP-dependent RNA helicase SKI2"/>
    <property type="match status" value="1"/>
</dbReference>
<dbReference type="Gene3D" id="1.10.3380.30">
    <property type="match status" value="2"/>
</dbReference>
<dbReference type="Pfam" id="PF08148">
    <property type="entry name" value="DSHCT"/>
    <property type="match status" value="1"/>
</dbReference>
<dbReference type="InterPro" id="IPR027417">
    <property type="entry name" value="P-loop_NTPase"/>
</dbReference>
<dbReference type="InterPro" id="IPR001650">
    <property type="entry name" value="Helicase_C-like"/>
</dbReference>
<evidence type="ECO:0000256" key="3">
    <source>
        <dbReference type="ARBA" id="ARBA00022741"/>
    </source>
</evidence>
<reference evidence="12" key="1">
    <citation type="journal article" date="2016" name="Nature">
        <title>The genome of the seagrass Zostera marina reveals angiosperm adaptation to the sea.</title>
        <authorList>
            <person name="Olsen J.L."/>
            <person name="Rouze P."/>
            <person name="Verhelst B."/>
            <person name="Lin Y.-C."/>
            <person name="Bayer T."/>
            <person name="Collen J."/>
            <person name="Dattolo E."/>
            <person name="De Paoli E."/>
            <person name="Dittami S."/>
            <person name="Maumus F."/>
            <person name="Michel G."/>
            <person name="Kersting A."/>
            <person name="Lauritano C."/>
            <person name="Lohaus R."/>
            <person name="Toepel M."/>
            <person name="Tonon T."/>
            <person name="Vanneste K."/>
            <person name="Amirebrahimi M."/>
            <person name="Brakel J."/>
            <person name="Bostroem C."/>
            <person name="Chovatia M."/>
            <person name="Grimwood J."/>
            <person name="Jenkins J.W."/>
            <person name="Jueterbock A."/>
            <person name="Mraz A."/>
            <person name="Stam W.T."/>
            <person name="Tice H."/>
            <person name="Bornberg-Bauer E."/>
            <person name="Green P.J."/>
            <person name="Pearson G.A."/>
            <person name="Procaccini G."/>
            <person name="Duarte C.M."/>
            <person name="Schmutz J."/>
            <person name="Reusch T.B.H."/>
            <person name="Van de Peer Y."/>
        </authorList>
    </citation>
    <scope>NUCLEOTIDE SEQUENCE [LARGE SCALE GENOMIC DNA]</scope>
    <source>
        <strain evidence="12">cv. Finnish</strain>
    </source>
</reference>
<dbReference type="GO" id="GO:0070478">
    <property type="term" value="P:nuclear-transcribed mRNA catabolic process, 3'-5' exonucleolytic nonsense-mediated decay"/>
    <property type="evidence" value="ECO:0000318"/>
    <property type="project" value="GO_Central"/>
</dbReference>
<feature type="compositionally biased region" description="Polar residues" evidence="8">
    <location>
        <begin position="592"/>
        <end position="611"/>
    </location>
</feature>
<dbReference type="FunFam" id="1.10.3380.30:FF:000001">
    <property type="entry name" value="Ski2 ATP-dependent RNA helicase"/>
    <property type="match status" value="1"/>
</dbReference>
<dbReference type="SMART" id="SM01142">
    <property type="entry name" value="DSHCT"/>
    <property type="match status" value="1"/>
</dbReference>
<evidence type="ECO:0000256" key="8">
    <source>
        <dbReference type="SAM" id="MobiDB-lite"/>
    </source>
</evidence>
<dbReference type="SMART" id="SM00487">
    <property type="entry name" value="DEXDc"/>
    <property type="match status" value="1"/>
</dbReference>
<dbReference type="InterPro" id="IPR050699">
    <property type="entry name" value="RNA-DNA_Helicase"/>
</dbReference>
<feature type="domain" description="Helicase ATP-binding" evidence="9">
    <location>
        <begin position="381"/>
        <end position="536"/>
    </location>
</feature>
<comment type="subcellular location">
    <subcellularLocation>
        <location evidence="1">Cytoplasm</location>
    </subcellularLocation>
</comment>
<evidence type="ECO:0000256" key="2">
    <source>
        <dbReference type="ARBA" id="ARBA00022490"/>
    </source>
</evidence>
<dbReference type="Proteomes" id="UP000036987">
    <property type="component" value="Unassembled WGS sequence"/>
</dbReference>
<evidence type="ECO:0000259" key="9">
    <source>
        <dbReference type="PROSITE" id="PS51192"/>
    </source>
</evidence>
<dbReference type="OrthoDB" id="64767at2759"/>
<keyword evidence="6" id="KW-0067">ATP-binding</keyword>
<keyword evidence="12" id="KW-1185">Reference proteome</keyword>
<dbReference type="Gene3D" id="3.40.50.300">
    <property type="entry name" value="P-loop containing nucleotide triphosphate hydrolases"/>
    <property type="match status" value="2"/>
</dbReference>
<feature type="region of interest" description="Disordered" evidence="8">
    <location>
        <begin position="265"/>
        <end position="299"/>
    </location>
</feature>
<dbReference type="OMA" id="DHVNIIM"/>
<dbReference type="InterPro" id="IPR012961">
    <property type="entry name" value="Ski2/MTR4_C"/>
</dbReference>
<evidence type="ECO:0000256" key="1">
    <source>
        <dbReference type="ARBA" id="ARBA00004496"/>
    </source>
</evidence>
<dbReference type="GO" id="GO:0016787">
    <property type="term" value="F:hydrolase activity"/>
    <property type="evidence" value="ECO:0007669"/>
    <property type="project" value="UniProtKB-KW"/>
</dbReference>
<organism evidence="11 12">
    <name type="scientific">Zostera marina</name>
    <name type="common">Eelgrass</name>
    <dbReference type="NCBI Taxonomy" id="29655"/>
    <lineage>
        <taxon>Eukaryota</taxon>
        <taxon>Viridiplantae</taxon>
        <taxon>Streptophyta</taxon>
        <taxon>Embryophyta</taxon>
        <taxon>Tracheophyta</taxon>
        <taxon>Spermatophyta</taxon>
        <taxon>Magnoliopsida</taxon>
        <taxon>Liliopsida</taxon>
        <taxon>Zosteraceae</taxon>
        <taxon>Zostera</taxon>
    </lineage>
</organism>
<dbReference type="GO" id="GO:0003723">
    <property type="term" value="F:RNA binding"/>
    <property type="evidence" value="ECO:0007669"/>
    <property type="project" value="UniProtKB-KW"/>
</dbReference>
<keyword evidence="5" id="KW-0347">Helicase</keyword>
<sequence length="1363" mass="153502">MDRIDAASGLPFRIGFTGHSGHLRVEPLPPVEGDNPLRSIPDFISPPAFEPETRESAIKYIEDKYLTPLLDPDEFSVERSGRQWKFDWFDRAEVPLDLSNQTRVVVPQWELPFRRQKNSDGIWDPKFIEVDVKELIGGAQESGQLPRMPSLAKDFVSGGSNGRPLRPGGLDMSQSFERSIPKGALDHDWIHEVLVGGHAQTVPPSFKQGLDLGFLKGLPLQWKCAKEQNSMGQSLSTEKLASLSVTFEDLFKDLLEDNTEVKLKDNTEEKLEDNTEEKLEDNTKENIEDEGSSLKPETHEVEAEKFDKFHVEATINSESSLVDEILVDESGLSLVHMDENSFSHEEASVSIKDIASNFYQLVPDMALDFPFELDEFQKEAIYYLEKGESVFVAAHTSAGKTVVAEYAFALASKHCTKAIYTAPIKTISNQKYRDFCVKFDVGLLTGDVSIKPEASCLIMTTEILRSMLYKGADIIRDIEWVIFDEVHYVNDVERGVVWEEIIIMLPKHINIVLLSATVPNTKEFADWISRTKNKKIHVTGTLKRPIPLEHCIFYSGEFYKICQNEVFLPKGIQDAKDAFKKKNSRIGGGAGPSTSYASSQSRGQIKQNEQFSRGRGHKHHVPQNAYGISGTSGTFQSKRGTWGSQSTSWLLLIKKLTNLSLSPVIIFCFSKNQCDKSVDTLIGADFISSAEKSKIRVFCNKVFTRLKGSDRKLPQIVRVEKILERGIGVHHAGLLPIVKEVVEMLFCRGLIKVLFSTETFAMGVNAPARTVVFDRLRKYDGKEFRSLLPGEYIQMAGRAGRRGLDTVGTVVVMCRDEIPDENLLKNVMVGMPTRLASQFRLRYTMILHLLRLEELKVEDMLKRSFAEFHTQKKQPEIELLLLKLSKFTKAIECIKGEPAIEEYFEMASKAEKLRDGISEVLMLTHTAQQFLSPGRVVIVRSKMVEDHLLGVILKLSTSMPKEYIVLVLTTNTENYTVTSSTVYSNLAEKHSEASLGGYFIMPKGKRNDGDYYSSSAPRTRTGVLKIKLPYRGNVAGCDYEVIGIEPREILSICNCKIKIDQVGLLEEPSTAVYSKTIQELLQKKLQGNKYPPALDPLKDLKLKNLDLVEKYKDNISLMQKMTENKCHGCSKLKEHMSLCREQNKHKEEVDKLKYQMSDEALQHMPDFQGRVDVLKEIGCIDSELVVQIKGRVACEMNSGEELICTECLFDNQLEDLDPEEAVALMSAFVFQQKNTSEPNLTPKLLNAKKRLCDTARSLGYIQANLNVSIDPDEYVQDNLKFGLVEVVYEWAKGTPFAEICELTDVPEGLIVRTIVRLDETCREFKNAALIMGNSALHKKMEIASNAIKRDIVFAASLYVTGVE</sequence>
<name>A0A0K9NNH0_ZOSMR</name>
<evidence type="ECO:0000259" key="10">
    <source>
        <dbReference type="PROSITE" id="PS51194"/>
    </source>
</evidence>
<dbReference type="Pfam" id="PF00271">
    <property type="entry name" value="Helicase_C"/>
    <property type="match status" value="1"/>
</dbReference>
<dbReference type="Pfam" id="PF13234">
    <property type="entry name" value="MTR4_beta-barrel"/>
    <property type="match status" value="1"/>
</dbReference>
<evidence type="ECO:0000313" key="11">
    <source>
        <dbReference type="EMBL" id="KMZ58148.1"/>
    </source>
</evidence>
<dbReference type="InterPro" id="IPR048392">
    <property type="entry name" value="MTR4-like_stalk"/>
</dbReference>
<dbReference type="InterPro" id="IPR016438">
    <property type="entry name" value="SKI2-like"/>
</dbReference>
<protein>
    <recommendedName>
        <fullName evidence="13">Helicase SKI2W</fullName>
    </recommendedName>
</protein>
<evidence type="ECO:0000256" key="6">
    <source>
        <dbReference type="ARBA" id="ARBA00022840"/>
    </source>
</evidence>
<dbReference type="SUPFAM" id="SSF52540">
    <property type="entry name" value="P-loop containing nucleoside triphosphate hydrolases"/>
    <property type="match status" value="1"/>
</dbReference>
<dbReference type="Pfam" id="PF21408">
    <property type="entry name" value="MTR4-like_stalk"/>
    <property type="match status" value="1"/>
</dbReference>
<keyword evidence="2" id="KW-0963">Cytoplasm</keyword>
<dbReference type="PROSITE" id="PS51192">
    <property type="entry name" value="HELICASE_ATP_BIND_1"/>
    <property type="match status" value="1"/>
</dbReference>
<dbReference type="FunFam" id="1.10.3380.30:FF:000010">
    <property type="entry name" value="DExH-box ATP-dependent RNA helicase DExH11"/>
    <property type="match status" value="1"/>
</dbReference>
<comment type="caution">
    <text evidence="11">The sequence shown here is derived from an EMBL/GenBank/DDBJ whole genome shotgun (WGS) entry which is preliminary data.</text>
</comment>
<evidence type="ECO:0008006" key="13">
    <source>
        <dbReference type="Google" id="ProtNLM"/>
    </source>
</evidence>
<dbReference type="Pfam" id="PF00270">
    <property type="entry name" value="DEAD"/>
    <property type="match status" value="1"/>
</dbReference>
<dbReference type="EMBL" id="LFYR01001978">
    <property type="protein sequence ID" value="KMZ58148.1"/>
    <property type="molecule type" value="Genomic_DNA"/>
</dbReference>
<dbReference type="PANTHER" id="PTHR12131:SF24">
    <property type="entry name" value="DEXH-BOX ATP-DEPENDENT RNA HELICASE DEXH11"/>
    <property type="match status" value="1"/>
</dbReference>
<dbReference type="GO" id="GO:0005524">
    <property type="term" value="F:ATP binding"/>
    <property type="evidence" value="ECO:0007669"/>
    <property type="project" value="UniProtKB-KW"/>
</dbReference>
<accession>A0A0K9NNH0</accession>
<evidence type="ECO:0000256" key="4">
    <source>
        <dbReference type="ARBA" id="ARBA00022801"/>
    </source>
</evidence>
<feature type="domain" description="Helicase C-terminal" evidence="10">
    <location>
        <begin position="651"/>
        <end position="853"/>
    </location>
</feature>
<dbReference type="GO" id="GO:0055087">
    <property type="term" value="C:Ski complex"/>
    <property type="evidence" value="ECO:0000318"/>
    <property type="project" value="GO_Central"/>
</dbReference>
<feature type="region of interest" description="Disordered" evidence="8">
    <location>
        <begin position="583"/>
        <end position="629"/>
    </location>
</feature>
<dbReference type="PROSITE" id="PS51194">
    <property type="entry name" value="HELICASE_CTER"/>
    <property type="match status" value="1"/>
</dbReference>
<gene>
    <name evidence="11" type="ORF">ZOSMA_7G01800</name>
</gene>
<dbReference type="PANTHER" id="PTHR12131">
    <property type="entry name" value="ATP-DEPENDENT RNA AND DNA HELICASE"/>
    <property type="match status" value="1"/>
</dbReference>
<keyword evidence="7" id="KW-0694">RNA-binding</keyword>
<dbReference type="CDD" id="cd18795">
    <property type="entry name" value="SF2_C_Ski2"/>
    <property type="match status" value="1"/>
</dbReference>
<evidence type="ECO:0000313" key="12">
    <source>
        <dbReference type="Proteomes" id="UP000036987"/>
    </source>
</evidence>
<dbReference type="InterPro" id="IPR014001">
    <property type="entry name" value="Helicase_ATP-bd"/>
</dbReference>
<evidence type="ECO:0000256" key="5">
    <source>
        <dbReference type="ARBA" id="ARBA00022806"/>
    </source>
</evidence>
<dbReference type="InterPro" id="IPR025696">
    <property type="entry name" value="Beta-barrel_MTR4"/>
</dbReference>